<comment type="caution">
    <text evidence="1">The sequence shown here is derived from an EMBL/GenBank/DDBJ whole genome shotgun (WGS) entry which is preliminary data.</text>
</comment>
<gene>
    <name evidence="1" type="ORF">JE024_35250</name>
</gene>
<name>A0ABS2V3U4_9ACTN</name>
<dbReference type="Proteomes" id="UP000664109">
    <property type="component" value="Unassembled WGS sequence"/>
</dbReference>
<accession>A0ABS2V3U4</accession>
<proteinExistence type="predicted"/>
<keyword evidence="2" id="KW-1185">Reference proteome</keyword>
<protein>
    <submittedName>
        <fullName evidence="1">Uncharacterized protein</fullName>
    </submittedName>
</protein>
<dbReference type="RefSeq" id="WP_205377921.1">
    <property type="nucleotide sequence ID" value="NZ_JAFEJA010000002.1"/>
</dbReference>
<reference evidence="1 2" key="1">
    <citation type="journal article" date="2016" name="Arch. Microbiol.">
        <title>Streptomyces zhihengii sp. nov., isolated from rhizospheric soil of Psammosilene tunicoides.</title>
        <authorList>
            <person name="Huang M.J."/>
            <person name="Fei J.J."/>
            <person name="Salam N."/>
            <person name="Kim C.J."/>
            <person name="Hozzein W.N."/>
            <person name="Xiao M."/>
            <person name="Huang H.Q."/>
            <person name="Li W.J."/>
        </authorList>
    </citation>
    <scope>NUCLEOTIDE SEQUENCE [LARGE SCALE GENOMIC DNA]</scope>
    <source>
        <strain evidence="1 2">YIM T102</strain>
    </source>
</reference>
<sequence>MQQLLEEDEGYDELTAAFAVAVQGFHGHLADLLLRAGADARRCAPQELVSLREAVDSGSPALVGVVLGSGLRDRYPAFELMEARDLAGTWHEAGTEAELRRRTNAQADPVRSRVQDAEYYTVDEFTLGGLTVRDGHGAILTDMEELLGIRASCEELLTRALERDCDHAAWGLAAIVMSHRRDRETWQAAEALRTGADAADCSVPR</sequence>
<dbReference type="EMBL" id="JAFEJA010000002">
    <property type="protein sequence ID" value="MBM9623847.1"/>
    <property type="molecule type" value="Genomic_DNA"/>
</dbReference>
<evidence type="ECO:0000313" key="1">
    <source>
        <dbReference type="EMBL" id="MBM9623847.1"/>
    </source>
</evidence>
<organism evidence="1 2">
    <name type="scientific">Streptomyces zhihengii</name>
    <dbReference type="NCBI Taxonomy" id="1818004"/>
    <lineage>
        <taxon>Bacteria</taxon>
        <taxon>Bacillati</taxon>
        <taxon>Actinomycetota</taxon>
        <taxon>Actinomycetes</taxon>
        <taxon>Kitasatosporales</taxon>
        <taxon>Streptomycetaceae</taxon>
        <taxon>Streptomyces</taxon>
    </lineage>
</organism>
<evidence type="ECO:0000313" key="2">
    <source>
        <dbReference type="Proteomes" id="UP000664109"/>
    </source>
</evidence>